<dbReference type="AlphaFoldDB" id="A0A4Y8VER6"/>
<accession>A0A4Y8VER6</accession>
<organism evidence="1 2">
    <name type="scientific">Pseudomonas kribbensis</name>
    <dbReference type="NCBI Taxonomy" id="1628086"/>
    <lineage>
        <taxon>Bacteria</taxon>
        <taxon>Pseudomonadati</taxon>
        <taxon>Pseudomonadota</taxon>
        <taxon>Gammaproteobacteria</taxon>
        <taxon>Pseudomonadales</taxon>
        <taxon>Pseudomonadaceae</taxon>
        <taxon>Pseudomonas</taxon>
    </lineage>
</organism>
<evidence type="ECO:0000313" key="2">
    <source>
        <dbReference type="Proteomes" id="UP000297555"/>
    </source>
</evidence>
<evidence type="ECO:0000313" key="1">
    <source>
        <dbReference type="EMBL" id="TFH79526.1"/>
    </source>
</evidence>
<dbReference type="EMBL" id="SPDQ01000017">
    <property type="protein sequence ID" value="TFH79526.1"/>
    <property type="molecule type" value="Genomic_DNA"/>
</dbReference>
<dbReference type="Proteomes" id="UP000297555">
    <property type="component" value="Unassembled WGS sequence"/>
</dbReference>
<gene>
    <name evidence="1" type="ORF">E4J90_17045</name>
</gene>
<comment type="caution">
    <text evidence="1">The sequence shown here is derived from an EMBL/GenBank/DDBJ whole genome shotgun (WGS) entry which is preliminary data.</text>
</comment>
<name>A0A4Y8VER6_9PSED</name>
<reference evidence="1 2" key="1">
    <citation type="submission" date="2019-03" db="EMBL/GenBank/DDBJ databases">
        <title>Draft genome sequence of humic substances-degrading Pseudomonas kribbensis CHA-19 from forest soil.</title>
        <authorList>
            <person name="Kim D."/>
        </authorList>
    </citation>
    <scope>NUCLEOTIDE SEQUENCE [LARGE SCALE GENOMIC DNA]</scope>
    <source>
        <strain evidence="1 2">CHA-19</strain>
    </source>
</reference>
<sequence length="95" mass="10650">MDYFATHTEVHGSSLLLVSSVIDETQLPTGVAAMYDKSHIVCPENVRPGWYFDPQSGQYFSPEKYEEVKDNYKVPTIEPGSTGIKITIPPYPDPK</sequence>
<dbReference type="RefSeq" id="WP_134827303.1">
    <property type="nucleotide sequence ID" value="NZ_SPDQ01000017.1"/>
</dbReference>
<protein>
    <submittedName>
        <fullName evidence="1">Uncharacterized protein</fullName>
    </submittedName>
</protein>
<proteinExistence type="predicted"/>